<keyword evidence="1" id="KW-1133">Transmembrane helix</keyword>
<organism evidence="2 3">
    <name type="scientific">Candidatus Magnetobacterium bavaricum</name>
    <dbReference type="NCBI Taxonomy" id="29290"/>
    <lineage>
        <taxon>Bacteria</taxon>
        <taxon>Pseudomonadati</taxon>
        <taxon>Nitrospirota</taxon>
        <taxon>Thermodesulfovibrionia</taxon>
        <taxon>Thermodesulfovibrionales</taxon>
        <taxon>Candidatus Magnetobacteriaceae</taxon>
        <taxon>Candidatus Magnetobacterium</taxon>
    </lineage>
</organism>
<keyword evidence="1" id="KW-0472">Membrane</keyword>
<dbReference type="AlphaFoldDB" id="A0A0F3H235"/>
<comment type="caution">
    <text evidence="2">The sequence shown here is derived from an EMBL/GenBank/DDBJ whole genome shotgun (WGS) entry which is preliminary data.</text>
</comment>
<dbReference type="Proteomes" id="UP000033423">
    <property type="component" value="Unassembled WGS sequence"/>
</dbReference>
<dbReference type="PROSITE" id="PS00409">
    <property type="entry name" value="PROKAR_NTER_METHYL"/>
    <property type="match status" value="1"/>
</dbReference>
<dbReference type="InterPro" id="IPR012902">
    <property type="entry name" value="N_methyl_site"/>
</dbReference>
<keyword evidence="1" id="KW-0812">Transmembrane</keyword>
<evidence type="ECO:0008006" key="4">
    <source>
        <dbReference type="Google" id="ProtNLM"/>
    </source>
</evidence>
<sequence>MRNNKGFTLVEALISMVILMFVMLGLLSAITVTSDVTYKNELRDEVSKIIKEELEATRDTDFDTVLTGTCQICTSPNTYTRQFRNASVDFGITKTVTVLDPNNKRVDITVTWSYKGETLSYTVNTIIGR</sequence>
<feature type="transmembrane region" description="Helical" evidence="1">
    <location>
        <begin position="12"/>
        <end position="33"/>
    </location>
</feature>
<dbReference type="EMBL" id="LACI01000371">
    <property type="protein sequence ID" value="KJU86988.1"/>
    <property type="molecule type" value="Genomic_DNA"/>
</dbReference>
<keyword evidence="3" id="KW-1185">Reference proteome</keyword>
<reference evidence="2 3" key="1">
    <citation type="submission" date="2015-02" db="EMBL/GenBank/DDBJ databases">
        <title>Single-cell genomics of uncultivated deep-branching MTB reveals a conserved set of magnetosome genes.</title>
        <authorList>
            <person name="Kolinko S."/>
            <person name="Richter M."/>
            <person name="Glockner F.O."/>
            <person name="Brachmann A."/>
            <person name="Schuler D."/>
        </authorList>
    </citation>
    <scope>NUCLEOTIDE SEQUENCE [LARGE SCALE GENOMIC DNA]</scope>
    <source>
        <strain evidence="2">TM-1</strain>
    </source>
</reference>
<gene>
    <name evidence="2" type="ORF">MBAV_000812</name>
</gene>
<protein>
    <recommendedName>
        <fullName evidence="4">Prepilin-type N-terminal cleavage/methylation domain-containing protein</fullName>
    </recommendedName>
</protein>
<accession>A0A0F3H235</accession>
<proteinExistence type="predicted"/>
<evidence type="ECO:0000313" key="3">
    <source>
        <dbReference type="Proteomes" id="UP000033423"/>
    </source>
</evidence>
<name>A0A0F3H235_9BACT</name>
<evidence type="ECO:0000256" key="1">
    <source>
        <dbReference type="SAM" id="Phobius"/>
    </source>
</evidence>
<dbReference type="Pfam" id="PF07963">
    <property type="entry name" value="N_methyl"/>
    <property type="match status" value="1"/>
</dbReference>
<evidence type="ECO:0000313" key="2">
    <source>
        <dbReference type="EMBL" id="KJU86988.1"/>
    </source>
</evidence>